<evidence type="ECO:0000313" key="3">
    <source>
        <dbReference type="EMBL" id="GAA0552347.1"/>
    </source>
</evidence>
<feature type="coiled-coil region" evidence="1">
    <location>
        <begin position="37"/>
        <end position="85"/>
    </location>
</feature>
<proteinExistence type="predicted"/>
<reference evidence="3 4" key="1">
    <citation type="journal article" date="2019" name="Int. J. Syst. Evol. Microbiol.">
        <title>The Global Catalogue of Microorganisms (GCM) 10K type strain sequencing project: providing services to taxonomists for standard genome sequencing and annotation.</title>
        <authorList>
            <consortium name="The Broad Institute Genomics Platform"/>
            <consortium name="The Broad Institute Genome Sequencing Center for Infectious Disease"/>
            <person name="Wu L."/>
            <person name="Ma J."/>
        </authorList>
    </citation>
    <scope>NUCLEOTIDE SEQUENCE [LARGE SCALE GENOMIC DNA]</scope>
    <source>
        <strain evidence="3 4">JCM 10303</strain>
    </source>
</reference>
<dbReference type="Proteomes" id="UP001500729">
    <property type="component" value="Unassembled WGS sequence"/>
</dbReference>
<feature type="compositionally biased region" description="Basic and acidic residues" evidence="2">
    <location>
        <begin position="299"/>
        <end position="314"/>
    </location>
</feature>
<comment type="caution">
    <text evidence="3">The sequence shown here is derived from an EMBL/GenBank/DDBJ whole genome shotgun (WGS) entry which is preliminary data.</text>
</comment>
<protein>
    <recommendedName>
        <fullName evidence="5">Cellulose-binding protein</fullName>
    </recommendedName>
</protein>
<organism evidence="3 4">
    <name type="scientific">Saccharopolyspora erythraea</name>
    <name type="common">Streptomyces erythraeus</name>
    <dbReference type="NCBI Taxonomy" id="1836"/>
    <lineage>
        <taxon>Bacteria</taxon>
        <taxon>Bacillati</taxon>
        <taxon>Actinomycetota</taxon>
        <taxon>Actinomycetes</taxon>
        <taxon>Pseudonocardiales</taxon>
        <taxon>Pseudonocardiaceae</taxon>
        <taxon>Saccharopolyspora</taxon>
    </lineage>
</organism>
<evidence type="ECO:0000256" key="2">
    <source>
        <dbReference type="SAM" id="MobiDB-lite"/>
    </source>
</evidence>
<feature type="coiled-coil region" evidence="1">
    <location>
        <begin position="210"/>
        <end position="237"/>
    </location>
</feature>
<keyword evidence="4" id="KW-1185">Reference proteome</keyword>
<feature type="region of interest" description="Disordered" evidence="2">
    <location>
        <begin position="294"/>
        <end position="329"/>
    </location>
</feature>
<accession>A0ABN1DUD3</accession>
<keyword evidence="1" id="KW-0175">Coiled coil</keyword>
<evidence type="ECO:0000313" key="4">
    <source>
        <dbReference type="Proteomes" id="UP001500729"/>
    </source>
</evidence>
<dbReference type="EMBL" id="BAAAGS010000056">
    <property type="protein sequence ID" value="GAA0552347.1"/>
    <property type="molecule type" value="Genomic_DNA"/>
</dbReference>
<evidence type="ECO:0000256" key="1">
    <source>
        <dbReference type="SAM" id="Coils"/>
    </source>
</evidence>
<feature type="coiled-coil region" evidence="1">
    <location>
        <begin position="122"/>
        <end position="185"/>
    </location>
</feature>
<gene>
    <name evidence="3" type="ORF">GCM10009533_58250</name>
</gene>
<sequence length="329" mass="38103">MWGETVGHNDDRELVPLKADFDTVWYGFRRSQVKFYLQQTEAEVRMLTEDRDSALSQVADLSAQLEQSRAEIESLRAQLDRVSRTPIDEEGLSDRMRRMVRLANDEAAEVVASAQAAAEHEWARAEQSAAELRTRYENLVNEADQWRRQAEEQRNESLRRTREDIQRMAREAEQYRRKLDTDAEERRTQIERDFEISMAARREEQMRVQAEREHASRQEAQRRVREATAEAERRVRRADEYAETMLRMRQDLAERVRGAQRVLAAAEPFLSATEAGAPGEHSDTYVDTTVHNGQVPMADIERDEVAVPRQRDEEPVADAPEVAHADARA</sequence>
<evidence type="ECO:0008006" key="5">
    <source>
        <dbReference type="Google" id="ProtNLM"/>
    </source>
</evidence>
<name>A0ABN1DUD3_SACER</name>